<dbReference type="EMBL" id="LN854557">
    <property type="protein sequence ID" value="CRL44570.1"/>
    <property type="molecule type" value="Genomic_DNA"/>
</dbReference>
<evidence type="ECO:0000313" key="2">
    <source>
        <dbReference type="Proteomes" id="UP000245838"/>
    </source>
</evidence>
<dbReference type="InterPro" id="IPR007986">
    <property type="entry name" value="NINE"/>
</dbReference>
<accession>A0A193QI22</accession>
<proteinExistence type="predicted"/>
<name>A0A193QI22_SODGM</name>
<dbReference type="Proteomes" id="UP000245838">
    <property type="component" value="Chromosome sggmmb4_Chromosome"/>
</dbReference>
<dbReference type="AlphaFoldDB" id="A0A193QI22"/>
<sequence>MKKRLQNTSITFRMMQHCLFRPTKRSRNKVREILGEDEVKTLRIPTQSERIFWRVNTRPNELNVTSPYASATGLFGAHCAALRCAPPQSCNRTVAKGNRG</sequence>
<dbReference type="Pfam" id="PF05322">
    <property type="entry name" value="NinE"/>
    <property type="match status" value="1"/>
</dbReference>
<organism evidence="1 2">
    <name type="scientific">Sodalis glossinidius (strain morsitans)</name>
    <dbReference type="NCBI Taxonomy" id="343509"/>
    <lineage>
        <taxon>Bacteria</taxon>
        <taxon>Pseudomonadati</taxon>
        <taxon>Pseudomonadota</taxon>
        <taxon>Gammaproteobacteria</taxon>
        <taxon>Enterobacterales</taxon>
        <taxon>Bruguierivoracaceae</taxon>
        <taxon>Sodalis</taxon>
    </lineage>
</organism>
<reference evidence="1 2" key="1">
    <citation type="submission" date="2015-05" db="EMBL/GenBank/DDBJ databases">
        <authorList>
            <person name="Goodhead I."/>
        </authorList>
    </citation>
    <scope>NUCLEOTIDE SEQUENCE [LARGE SCALE GENOMIC DNA]</scope>
    <source>
        <strain evidence="2">morsitans</strain>
    </source>
</reference>
<evidence type="ECO:0000313" key="1">
    <source>
        <dbReference type="EMBL" id="CRL44570.1"/>
    </source>
</evidence>
<gene>
    <name evidence="1" type="ORF">SGGMMB4_01734</name>
</gene>
<protein>
    <submittedName>
        <fullName evidence="1">Uncharacterized protein</fullName>
    </submittedName>
</protein>